<comment type="caution">
    <text evidence="2">The sequence shown here is derived from an EMBL/GenBank/DDBJ whole genome shotgun (WGS) entry which is preliminary data.</text>
</comment>
<feature type="compositionally biased region" description="Basic and acidic residues" evidence="1">
    <location>
        <begin position="74"/>
        <end position="84"/>
    </location>
</feature>
<proteinExistence type="predicted"/>
<evidence type="ECO:0000256" key="1">
    <source>
        <dbReference type="SAM" id="MobiDB-lite"/>
    </source>
</evidence>
<protein>
    <submittedName>
        <fullName evidence="2">Uncharacterized protein</fullName>
    </submittedName>
</protein>
<dbReference type="Proteomes" id="UP000015453">
    <property type="component" value="Unassembled WGS sequence"/>
</dbReference>
<evidence type="ECO:0000313" key="2">
    <source>
        <dbReference type="EMBL" id="EPS69491.1"/>
    </source>
</evidence>
<accession>S8CWZ1</accession>
<gene>
    <name evidence="2" type="ORF">M569_05274</name>
</gene>
<name>S8CWZ1_9LAMI</name>
<sequence length="173" mass="19183">MILKLSSSSLIVNAAQRAPMSGSIGSTSIGKMEPIDSSRSTQPEITLGKPTVVLGQEKKEGTPPVAAKNQLRMPPEKEARRFEQKTSSGCPRRETTPDATGERLRAVGGDGPETLALPKINIHRAPTVNPSHRHRPPPRLRIERRKLISLSLYSIRLWNRCSVSRRLAEMTYR</sequence>
<feature type="compositionally biased region" description="Basic and acidic residues" evidence="1">
    <location>
        <begin position="91"/>
        <end position="105"/>
    </location>
</feature>
<organism evidence="2 3">
    <name type="scientific">Genlisea aurea</name>
    <dbReference type="NCBI Taxonomy" id="192259"/>
    <lineage>
        <taxon>Eukaryota</taxon>
        <taxon>Viridiplantae</taxon>
        <taxon>Streptophyta</taxon>
        <taxon>Embryophyta</taxon>
        <taxon>Tracheophyta</taxon>
        <taxon>Spermatophyta</taxon>
        <taxon>Magnoliopsida</taxon>
        <taxon>eudicotyledons</taxon>
        <taxon>Gunneridae</taxon>
        <taxon>Pentapetalae</taxon>
        <taxon>asterids</taxon>
        <taxon>lamiids</taxon>
        <taxon>Lamiales</taxon>
        <taxon>Lentibulariaceae</taxon>
        <taxon>Genlisea</taxon>
    </lineage>
</organism>
<reference evidence="2 3" key="1">
    <citation type="journal article" date="2013" name="BMC Genomics">
        <title>The miniature genome of a carnivorous plant Genlisea aurea contains a low number of genes and short non-coding sequences.</title>
        <authorList>
            <person name="Leushkin E.V."/>
            <person name="Sutormin R.A."/>
            <person name="Nabieva E.R."/>
            <person name="Penin A.A."/>
            <person name="Kondrashov A.S."/>
            <person name="Logacheva M.D."/>
        </authorList>
    </citation>
    <scope>NUCLEOTIDE SEQUENCE [LARGE SCALE GENOMIC DNA]</scope>
</reference>
<evidence type="ECO:0000313" key="3">
    <source>
        <dbReference type="Proteomes" id="UP000015453"/>
    </source>
</evidence>
<dbReference type="AlphaFoldDB" id="S8CWZ1"/>
<keyword evidence="3" id="KW-1185">Reference proteome</keyword>
<dbReference type="EMBL" id="AUSU01002101">
    <property type="protein sequence ID" value="EPS69491.1"/>
    <property type="molecule type" value="Genomic_DNA"/>
</dbReference>
<feature type="region of interest" description="Disordered" evidence="1">
    <location>
        <begin position="19"/>
        <end position="112"/>
    </location>
</feature>